<protein>
    <recommendedName>
        <fullName evidence="6">RING-type domain-containing protein</fullName>
    </recommendedName>
</protein>
<dbReference type="PANTHER" id="PTHR47094:SF1">
    <property type="entry name" value="RING-TYPE E3 UBIQUITIN TRANSFERASE"/>
    <property type="match status" value="1"/>
</dbReference>
<dbReference type="Pfam" id="PF13445">
    <property type="entry name" value="zf-RING_UBOX"/>
    <property type="match status" value="1"/>
</dbReference>
<dbReference type="InterPro" id="IPR013083">
    <property type="entry name" value="Znf_RING/FYVE/PHD"/>
</dbReference>
<dbReference type="GO" id="GO:0032183">
    <property type="term" value="F:SUMO binding"/>
    <property type="evidence" value="ECO:0007669"/>
    <property type="project" value="TreeGrafter"/>
</dbReference>
<proteinExistence type="predicted"/>
<evidence type="ECO:0000256" key="4">
    <source>
        <dbReference type="PROSITE-ProRule" id="PRU00175"/>
    </source>
</evidence>
<feature type="region of interest" description="Disordered" evidence="5">
    <location>
        <begin position="324"/>
        <end position="350"/>
    </location>
</feature>
<dbReference type="GO" id="GO:0033768">
    <property type="term" value="C:SUMO-targeted ubiquitin ligase complex"/>
    <property type="evidence" value="ECO:0007669"/>
    <property type="project" value="TreeGrafter"/>
</dbReference>
<accession>A0A4V5NDX0</accession>
<feature type="domain" description="RING-type" evidence="6">
    <location>
        <begin position="358"/>
        <end position="404"/>
    </location>
</feature>
<dbReference type="PROSITE" id="PS50089">
    <property type="entry name" value="ZF_RING_2"/>
    <property type="match status" value="1"/>
</dbReference>
<keyword evidence="8" id="KW-1185">Reference proteome</keyword>
<evidence type="ECO:0000256" key="5">
    <source>
        <dbReference type="SAM" id="MobiDB-lite"/>
    </source>
</evidence>
<dbReference type="InterPro" id="IPR001841">
    <property type="entry name" value="Znf_RING"/>
</dbReference>
<name>A0A4V5NDX0_9PEZI</name>
<feature type="region of interest" description="Disordered" evidence="5">
    <location>
        <begin position="38"/>
        <end position="142"/>
    </location>
</feature>
<feature type="region of interest" description="Disordered" evidence="5">
    <location>
        <begin position="215"/>
        <end position="310"/>
    </location>
</feature>
<dbReference type="EMBL" id="NAJQ01001346">
    <property type="protein sequence ID" value="TKA60419.1"/>
    <property type="molecule type" value="Genomic_DNA"/>
</dbReference>
<evidence type="ECO:0000256" key="1">
    <source>
        <dbReference type="ARBA" id="ARBA00022723"/>
    </source>
</evidence>
<organism evidence="7 8">
    <name type="scientific">Friedmanniomyces simplex</name>
    <dbReference type="NCBI Taxonomy" id="329884"/>
    <lineage>
        <taxon>Eukaryota</taxon>
        <taxon>Fungi</taxon>
        <taxon>Dikarya</taxon>
        <taxon>Ascomycota</taxon>
        <taxon>Pezizomycotina</taxon>
        <taxon>Dothideomycetes</taxon>
        <taxon>Dothideomycetidae</taxon>
        <taxon>Mycosphaerellales</taxon>
        <taxon>Teratosphaeriaceae</taxon>
        <taxon>Friedmanniomyces</taxon>
    </lineage>
</organism>
<sequence length="438" mass="47852">MAASRTREATDGVLEDHEAYQRMWEEIESDWNFDQVGERSVWDEEQQQQQQQQREGDEHIFNHFDPDPLSSTFDSFSPPPQREYSPPSHDRPYMGSAFSAAANPRLPPLPFPHSHTTNSHVVYPSPRAAPPPPTAQHNHHWLDPATTTTSANLQTHFDHLPDELYETLSSASSIQSRTHSTPRSLDQDWREPAEILEEDNMPLNGRRSLRQNLGLQSGELEDDHPLATRRRSLRSNNGGVVDLTTEPGSEAASPPPAGLSGGARSRARGVKRSPEEEAKHTPGSAAEGRASASSSKRRKPTPALAPAPPTSTQYIEELDLTADHPAPSASTAQPQPQTSTNPSTSSVPKPPRIGTHTCIICLEPYTNATMTACGHIYCHECLTMALRTGEKNSENGVGSCPVCRKGVSRRKAGGMIVLNFLTEKGWGRGRGKRVGGGG</sequence>
<dbReference type="GO" id="GO:0006511">
    <property type="term" value="P:ubiquitin-dependent protein catabolic process"/>
    <property type="evidence" value="ECO:0007669"/>
    <property type="project" value="TreeGrafter"/>
</dbReference>
<feature type="compositionally biased region" description="Basic and acidic residues" evidence="5">
    <location>
        <begin position="54"/>
        <end position="66"/>
    </location>
</feature>
<gene>
    <name evidence="7" type="ORF">B0A55_12716</name>
</gene>
<dbReference type="GO" id="GO:0008270">
    <property type="term" value="F:zinc ion binding"/>
    <property type="evidence" value="ECO:0007669"/>
    <property type="project" value="UniProtKB-KW"/>
</dbReference>
<dbReference type="InterPro" id="IPR017907">
    <property type="entry name" value="Znf_RING_CS"/>
</dbReference>
<dbReference type="GO" id="GO:0140082">
    <property type="term" value="F:SUMO-ubiquitin ligase activity"/>
    <property type="evidence" value="ECO:0007669"/>
    <property type="project" value="TreeGrafter"/>
</dbReference>
<evidence type="ECO:0000313" key="7">
    <source>
        <dbReference type="EMBL" id="TKA60419.1"/>
    </source>
</evidence>
<evidence type="ECO:0000256" key="3">
    <source>
        <dbReference type="ARBA" id="ARBA00022833"/>
    </source>
</evidence>
<dbReference type="SUPFAM" id="SSF57850">
    <property type="entry name" value="RING/U-box"/>
    <property type="match status" value="1"/>
</dbReference>
<dbReference type="Proteomes" id="UP000309340">
    <property type="component" value="Unassembled WGS sequence"/>
</dbReference>
<evidence type="ECO:0000256" key="2">
    <source>
        <dbReference type="ARBA" id="ARBA00022771"/>
    </source>
</evidence>
<dbReference type="Gene3D" id="3.30.40.10">
    <property type="entry name" value="Zinc/RING finger domain, C3HC4 (zinc finger)"/>
    <property type="match status" value="1"/>
</dbReference>
<dbReference type="PANTHER" id="PTHR47094">
    <property type="entry name" value="ELFLESS, ISOFORM B"/>
    <property type="match status" value="1"/>
</dbReference>
<keyword evidence="3" id="KW-0862">Zinc</keyword>
<keyword evidence="2 4" id="KW-0863">Zinc-finger</keyword>
<dbReference type="OrthoDB" id="6270329at2759"/>
<evidence type="ECO:0000259" key="6">
    <source>
        <dbReference type="PROSITE" id="PS50089"/>
    </source>
</evidence>
<dbReference type="GO" id="GO:0061630">
    <property type="term" value="F:ubiquitin protein ligase activity"/>
    <property type="evidence" value="ECO:0007669"/>
    <property type="project" value="InterPro"/>
</dbReference>
<reference evidence="7 8" key="1">
    <citation type="submission" date="2017-03" db="EMBL/GenBank/DDBJ databases">
        <title>Genomes of endolithic fungi from Antarctica.</title>
        <authorList>
            <person name="Coleine C."/>
            <person name="Masonjones S."/>
            <person name="Stajich J.E."/>
        </authorList>
    </citation>
    <scope>NUCLEOTIDE SEQUENCE [LARGE SCALE GENOMIC DNA]</scope>
    <source>
        <strain evidence="7 8">CCFEE 5184</strain>
    </source>
</reference>
<feature type="compositionally biased region" description="Low complexity" evidence="5">
    <location>
        <begin position="283"/>
        <end position="294"/>
    </location>
</feature>
<dbReference type="InterPro" id="IPR027370">
    <property type="entry name" value="Znf-RING_euk"/>
</dbReference>
<dbReference type="SMART" id="SM00184">
    <property type="entry name" value="RING"/>
    <property type="match status" value="1"/>
</dbReference>
<feature type="compositionally biased region" description="Low complexity" evidence="5">
    <location>
        <begin position="325"/>
        <end position="347"/>
    </location>
</feature>
<dbReference type="STRING" id="329884.A0A4V5NDX0"/>
<evidence type="ECO:0000313" key="8">
    <source>
        <dbReference type="Proteomes" id="UP000309340"/>
    </source>
</evidence>
<keyword evidence="1" id="KW-0479">Metal-binding</keyword>
<dbReference type="PROSITE" id="PS00518">
    <property type="entry name" value="ZF_RING_1"/>
    <property type="match status" value="1"/>
</dbReference>
<comment type="caution">
    <text evidence="7">The sequence shown here is derived from an EMBL/GenBank/DDBJ whole genome shotgun (WGS) entry which is preliminary data.</text>
</comment>
<dbReference type="AlphaFoldDB" id="A0A4V5NDX0"/>
<dbReference type="InterPro" id="IPR049627">
    <property type="entry name" value="SLX8"/>
</dbReference>